<proteinExistence type="predicted"/>
<dbReference type="InterPro" id="IPR053842">
    <property type="entry name" value="NikA-like"/>
</dbReference>
<name>A0A2M8EZR2_9BACT</name>
<dbReference type="Proteomes" id="UP000229777">
    <property type="component" value="Unassembled WGS sequence"/>
</dbReference>
<comment type="caution">
    <text evidence="1">The sequence shown here is derived from an EMBL/GenBank/DDBJ whole genome shotgun (WGS) entry which is preliminary data.</text>
</comment>
<protein>
    <recommendedName>
        <fullName evidence="3">Ribbon-helix-helix protein CopG domain-containing protein</fullName>
    </recommendedName>
</protein>
<organism evidence="1 2">
    <name type="scientific">Candidatus Roizmanbacteria bacterium CG_4_9_14_0_2_um_filter_36_12</name>
    <dbReference type="NCBI Taxonomy" id="1974837"/>
    <lineage>
        <taxon>Bacteria</taxon>
        <taxon>Candidatus Roizmaniibacteriota</taxon>
    </lineage>
</organism>
<evidence type="ECO:0000313" key="2">
    <source>
        <dbReference type="Proteomes" id="UP000229777"/>
    </source>
</evidence>
<evidence type="ECO:0008006" key="3">
    <source>
        <dbReference type="Google" id="ProtNLM"/>
    </source>
</evidence>
<gene>
    <name evidence="1" type="ORF">CO049_02745</name>
</gene>
<accession>A0A2M8EZR2</accession>
<dbReference type="AlphaFoldDB" id="A0A2M8EZR2"/>
<feature type="non-terminal residue" evidence="1">
    <location>
        <position position="75"/>
    </location>
</feature>
<dbReference type="InterPro" id="IPR010985">
    <property type="entry name" value="Ribbon_hlx_hlx"/>
</dbReference>
<dbReference type="EMBL" id="PFSA01000049">
    <property type="protein sequence ID" value="PJC32500.1"/>
    <property type="molecule type" value="Genomic_DNA"/>
</dbReference>
<evidence type="ECO:0000313" key="1">
    <source>
        <dbReference type="EMBL" id="PJC32500.1"/>
    </source>
</evidence>
<dbReference type="GO" id="GO:0006355">
    <property type="term" value="P:regulation of DNA-templated transcription"/>
    <property type="evidence" value="ECO:0007669"/>
    <property type="project" value="InterPro"/>
</dbReference>
<reference evidence="2" key="1">
    <citation type="submission" date="2017-09" db="EMBL/GenBank/DDBJ databases">
        <title>Depth-based differentiation of microbial function through sediment-hosted aquifers and enrichment of novel symbionts in the deep terrestrial subsurface.</title>
        <authorList>
            <person name="Probst A.J."/>
            <person name="Ladd B."/>
            <person name="Jarett J.K."/>
            <person name="Geller-Mcgrath D.E."/>
            <person name="Sieber C.M.K."/>
            <person name="Emerson J.B."/>
            <person name="Anantharaman K."/>
            <person name="Thomas B.C."/>
            <person name="Malmstrom R."/>
            <person name="Stieglmeier M."/>
            <person name="Klingl A."/>
            <person name="Woyke T."/>
            <person name="Ryan C.M."/>
            <person name="Banfield J.F."/>
        </authorList>
    </citation>
    <scope>NUCLEOTIDE SEQUENCE [LARGE SCALE GENOMIC DNA]</scope>
</reference>
<sequence>MKNKQKVLHARVSDELYDKISQKAKKHRVTISNFVRTLIEDYSELSGDVFEIIDDKIREHLKKKKEEVLAYHPII</sequence>
<dbReference type="Pfam" id="PF21983">
    <property type="entry name" value="NikA-like"/>
    <property type="match status" value="1"/>
</dbReference>
<dbReference type="SUPFAM" id="SSF47598">
    <property type="entry name" value="Ribbon-helix-helix"/>
    <property type="match status" value="1"/>
</dbReference>